<dbReference type="Pfam" id="PF04060">
    <property type="entry name" value="FeS"/>
    <property type="match status" value="1"/>
</dbReference>
<protein>
    <submittedName>
        <fullName evidence="6">(Fe-S)-binding protein</fullName>
    </submittedName>
</protein>
<feature type="domain" description="4Fe-4S" evidence="5">
    <location>
        <begin position="109"/>
        <end position="168"/>
    </location>
</feature>
<keyword evidence="7" id="KW-1185">Reference proteome</keyword>
<dbReference type="InterPro" id="IPR007202">
    <property type="entry name" value="4Fe-4S_dom"/>
</dbReference>
<dbReference type="PANTHER" id="PTHR36214">
    <property type="match status" value="1"/>
</dbReference>
<keyword evidence="3" id="KW-0408">Iron</keyword>
<dbReference type="PROSITE" id="PS51656">
    <property type="entry name" value="4FE4S"/>
    <property type="match status" value="1"/>
</dbReference>
<evidence type="ECO:0000256" key="1">
    <source>
        <dbReference type="ARBA" id="ARBA00022485"/>
    </source>
</evidence>
<dbReference type="Gene3D" id="1.10.15.40">
    <property type="entry name" value="Electron transport complex subunit B, putative Fe-S cluster"/>
    <property type="match status" value="1"/>
</dbReference>
<evidence type="ECO:0000256" key="2">
    <source>
        <dbReference type="ARBA" id="ARBA00022723"/>
    </source>
</evidence>
<proteinExistence type="predicted"/>
<keyword evidence="2" id="KW-0479">Metal-binding</keyword>
<dbReference type="EMBL" id="JASKYM010000003">
    <property type="protein sequence ID" value="MDK2563743.1"/>
    <property type="molecule type" value="Genomic_DNA"/>
</dbReference>
<reference evidence="6 7" key="1">
    <citation type="submission" date="2023-05" db="EMBL/GenBank/DDBJ databases">
        <title>Rombocin, a short stable natural nisin variant, displays selective antimicrobial activity against Listeria monocytogenes and employs dual mode of action to kill target bacterial strains.</title>
        <authorList>
            <person name="Wambui J."/>
            <person name="Stephan R."/>
            <person name="Kuipers O.P."/>
        </authorList>
    </citation>
    <scope>NUCLEOTIDE SEQUENCE [LARGE SCALE GENOMIC DNA]</scope>
    <source>
        <strain evidence="6 7">RC002</strain>
    </source>
</reference>
<evidence type="ECO:0000259" key="5">
    <source>
        <dbReference type="PROSITE" id="PS51656"/>
    </source>
</evidence>
<comment type="caution">
    <text evidence="6">The sequence shown here is derived from an EMBL/GenBank/DDBJ whole genome shotgun (WGS) entry which is preliminary data.</text>
</comment>
<gene>
    <name evidence="6" type="ORF">QOZ84_09295</name>
</gene>
<organism evidence="6 7">
    <name type="scientific">Romboutsia sedimentorum</name>
    <dbReference type="NCBI Taxonomy" id="1368474"/>
    <lineage>
        <taxon>Bacteria</taxon>
        <taxon>Bacillati</taxon>
        <taxon>Bacillota</taxon>
        <taxon>Clostridia</taxon>
        <taxon>Peptostreptococcales</taxon>
        <taxon>Peptostreptococcaceae</taxon>
        <taxon>Romboutsia</taxon>
    </lineage>
</organism>
<keyword evidence="4" id="KW-0411">Iron-sulfur</keyword>
<evidence type="ECO:0000256" key="4">
    <source>
        <dbReference type="ARBA" id="ARBA00023014"/>
    </source>
</evidence>
<accession>A0ABT7E9Y9</accession>
<evidence type="ECO:0000313" key="6">
    <source>
        <dbReference type="EMBL" id="MDK2563743.1"/>
    </source>
</evidence>
<dbReference type="Proteomes" id="UP001301012">
    <property type="component" value="Unassembled WGS sequence"/>
</dbReference>
<dbReference type="PANTHER" id="PTHR36214:SF3">
    <property type="entry name" value="ACETYL-COA DECARBONYLASE_SYNTHASE COMPLEX SUBUNIT GAMMA"/>
    <property type="match status" value="1"/>
</dbReference>
<dbReference type="InterPro" id="IPR051069">
    <property type="entry name" value="ACDS_complex_subunit"/>
</dbReference>
<name>A0ABT7E9Y9_9FIRM</name>
<evidence type="ECO:0000256" key="3">
    <source>
        <dbReference type="ARBA" id="ARBA00023004"/>
    </source>
</evidence>
<evidence type="ECO:0000313" key="7">
    <source>
        <dbReference type="Proteomes" id="UP001301012"/>
    </source>
</evidence>
<sequence>MYLNLISLQEIQPCSTVDARFGIIAGFTDSITDIMPYINAVNPTAVYNKDQGWISLRIRQRIITLYDKSLKGAYLISETDAYETLDYIKDMINDLDSKRDEIEPDFTVAQMPSYIDIYNLLPKINCKKCGEVGCLAFSGKLLTGKTSIEKCIPLFGESYKKERMEIDEIMVVYGYKG</sequence>
<dbReference type="RefSeq" id="WP_284132680.1">
    <property type="nucleotide sequence ID" value="NZ_JASKYM010000003.1"/>
</dbReference>
<keyword evidence="1" id="KW-0004">4Fe-4S</keyword>